<sequence>MGNHRFRLSDMMPNAWFYKLKDMGGRTRKHNSSHPIKKKPPSTTTSQETHLSQPRYTYSFTESTGAERFYNSSKHSKASETHFLDPPRRSSKRRANRRTVYKPSPRPVTSSSVSAGCSCHATLDSVQSPNFVSPNDSSTVSDIHDSLLSDSESDNFAAPDSFELPSCSSSCNCRVSSSTTDIIIDMNNETFTREGKKLDGFDTILQLDLPPILTKPVKSDYKTIEATKFRSSSSKMEENIRTQKEHKANPLVRRSSANSTGVRLRANSPRLASRKIQVHARKSVSSRNKSFSGSFAVVKSSMDPQTDFRDSMVEMIVENNIRASKDLEDLLACYLSLNSNEFHDLIVKAFEQIWFDMADLRL</sequence>
<dbReference type="InterPro" id="IPR025830">
    <property type="entry name" value="DNA_bnd_dom_ovate"/>
</dbReference>
<dbReference type="PANTHER" id="PTHR33057">
    <property type="entry name" value="TRANSCRIPTION REPRESSOR OFP7-RELATED"/>
    <property type="match status" value="1"/>
</dbReference>
<dbReference type="GO" id="GO:0045892">
    <property type="term" value="P:negative regulation of DNA-templated transcription"/>
    <property type="evidence" value="ECO:0007669"/>
    <property type="project" value="UniProtKB-UniRule"/>
</dbReference>
<dbReference type="OrthoDB" id="1928390at2759"/>
<reference evidence="9 10" key="1">
    <citation type="submission" date="2019-06" db="EMBL/GenBank/DDBJ databases">
        <title>A chromosomal-level reference genome of Carpinus fangiana (Coryloideae, Betulaceae).</title>
        <authorList>
            <person name="Yang X."/>
            <person name="Wang Z."/>
            <person name="Zhang L."/>
            <person name="Hao G."/>
            <person name="Liu J."/>
            <person name="Yang Y."/>
        </authorList>
    </citation>
    <scope>NUCLEOTIDE SEQUENCE [LARGE SCALE GENOMIC DNA]</scope>
    <source>
        <strain evidence="9">Cfa_2016G</strain>
        <tissue evidence="9">Leaf</tissue>
    </source>
</reference>
<keyword evidence="5 6" id="KW-0539">Nucleus</keyword>
<evidence type="ECO:0000313" key="10">
    <source>
        <dbReference type="Proteomes" id="UP000327013"/>
    </source>
</evidence>
<feature type="compositionally biased region" description="Basic residues" evidence="7">
    <location>
        <begin position="26"/>
        <end position="40"/>
    </location>
</feature>
<dbReference type="Pfam" id="PF04844">
    <property type="entry name" value="Ovate"/>
    <property type="match status" value="1"/>
</dbReference>
<feature type="region of interest" description="Disordered" evidence="7">
    <location>
        <begin position="233"/>
        <end position="263"/>
    </location>
</feature>
<accession>A0A660KU89</accession>
<dbReference type="NCBIfam" id="TIGR01568">
    <property type="entry name" value="A_thal_3678"/>
    <property type="match status" value="1"/>
</dbReference>
<comment type="function">
    <text evidence="6">Transcriptional repressor that regulates multiple aspects of plant growth and development.</text>
</comment>
<dbReference type="Pfam" id="PF13724">
    <property type="entry name" value="DNA_binding_2"/>
    <property type="match status" value="1"/>
</dbReference>
<evidence type="ECO:0000256" key="4">
    <source>
        <dbReference type="ARBA" id="ARBA00023163"/>
    </source>
</evidence>
<dbReference type="EMBL" id="CM017324">
    <property type="protein sequence ID" value="KAE8039401.1"/>
    <property type="molecule type" value="Genomic_DNA"/>
</dbReference>
<evidence type="ECO:0000256" key="6">
    <source>
        <dbReference type="RuleBase" id="RU367028"/>
    </source>
</evidence>
<proteinExistence type="predicted"/>
<organism evidence="9 10">
    <name type="scientific">Carpinus fangiana</name>
    <dbReference type="NCBI Taxonomy" id="176857"/>
    <lineage>
        <taxon>Eukaryota</taxon>
        <taxon>Viridiplantae</taxon>
        <taxon>Streptophyta</taxon>
        <taxon>Embryophyta</taxon>
        <taxon>Tracheophyta</taxon>
        <taxon>Spermatophyta</taxon>
        <taxon>Magnoliopsida</taxon>
        <taxon>eudicotyledons</taxon>
        <taxon>Gunneridae</taxon>
        <taxon>Pentapetalae</taxon>
        <taxon>rosids</taxon>
        <taxon>fabids</taxon>
        <taxon>Fagales</taxon>
        <taxon>Betulaceae</taxon>
        <taxon>Carpinus</taxon>
    </lineage>
</organism>
<keyword evidence="2 6" id="KW-0678">Repressor</keyword>
<evidence type="ECO:0000256" key="2">
    <source>
        <dbReference type="ARBA" id="ARBA00022491"/>
    </source>
</evidence>
<dbReference type="InterPro" id="IPR006458">
    <property type="entry name" value="Ovate_C"/>
</dbReference>
<dbReference type="GO" id="GO:0005634">
    <property type="term" value="C:nucleus"/>
    <property type="evidence" value="ECO:0007669"/>
    <property type="project" value="UniProtKB-SubCell"/>
</dbReference>
<feature type="region of interest" description="Disordered" evidence="7">
    <location>
        <begin position="70"/>
        <end position="113"/>
    </location>
</feature>
<gene>
    <name evidence="9" type="ORF">FH972_011818</name>
</gene>
<name>A0A660KU89_9ROSI</name>
<feature type="domain" description="OVATE" evidence="8">
    <location>
        <begin position="297"/>
        <end position="356"/>
    </location>
</feature>
<evidence type="ECO:0000259" key="8">
    <source>
        <dbReference type="PROSITE" id="PS51754"/>
    </source>
</evidence>
<dbReference type="GO" id="GO:0003677">
    <property type="term" value="F:DNA binding"/>
    <property type="evidence" value="ECO:0007669"/>
    <property type="project" value="InterPro"/>
</dbReference>
<dbReference type="InterPro" id="IPR038933">
    <property type="entry name" value="Ovate"/>
</dbReference>
<dbReference type="AlphaFoldDB" id="A0A660KU89"/>
<evidence type="ECO:0000256" key="1">
    <source>
        <dbReference type="ARBA" id="ARBA00004123"/>
    </source>
</evidence>
<feature type="compositionally biased region" description="Basic and acidic residues" evidence="7">
    <location>
        <begin position="235"/>
        <end position="248"/>
    </location>
</feature>
<evidence type="ECO:0000256" key="7">
    <source>
        <dbReference type="SAM" id="MobiDB-lite"/>
    </source>
</evidence>
<feature type="region of interest" description="Disordered" evidence="7">
    <location>
        <begin position="25"/>
        <end position="55"/>
    </location>
</feature>
<evidence type="ECO:0000256" key="3">
    <source>
        <dbReference type="ARBA" id="ARBA00023015"/>
    </source>
</evidence>
<evidence type="ECO:0000256" key="5">
    <source>
        <dbReference type="ARBA" id="ARBA00023242"/>
    </source>
</evidence>
<evidence type="ECO:0000313" key="9">
    <source>
        <dbReference type="EMBL" id="KAE8039401.1"/>
    </source>
</evidence>
<dbReference type="Proteomes" id="UP000327013">
    <property type="component" value="Chromosome 4"/>
</dbReference>
<comment type="subcellular location">
    <subcellularLocation>
        <location evidence="1 6">Nucleus</location>
    </subcellularLocation>
</comment>
<keyword evidence="4 6" id="KW-0804">Transcription</keyword>
<feature type="compositionally biased region" description="Basic and acidic residues" evidence="7">
    <location>
        <begin position="77"/>
        <end position="88"/>
    </location>
</feature>
<protein>
    <recommendedName>
        <fullName evidence="6">Transcription repressor</fullName>
    </recommendedName>
    <alternativeName>
        <fullName evidence="6">Ovate family protein</fullName>
    </alternativeName>
</protein>
<keyword evidence="10" id="KW-1185">Reference proteome</keyword>
<feature type="compositionally biased region" description="Basic residues" evidence="7">
    <location>
        <begin position="89"/>
        <end position="100"/>
    </location>
</feature>
<dbReference type="PROSITE" id="PS51754">
    <property type="entry name" value="OVATE"/>
    <property type="match status" value="1"/>
</dbReference>
<keyword evidence="3 6" id="KW-0805">Transcription regulation</keyword>
<dbReference type="PANTHER" id="PTHR33057:SF128">
    <property type="entry name" value="TRANSCRIPTION REPRESSOR OFP3"/>
    <property type="match status" value="1"/>
</dbReference>
<feature type="compositionally biased region" description="Polar residues" evidence="7">
    <location>
        <begin position="41"/>
        <end position="55"/>
    </location>
</feature>